<dbReference type="PANTHER" id="PTHR13017">
    <property type="entry name" value="5-FORMYLTETRAHYDROFOLATE CYCLO-LIGASE-RELATED"/>
    <property type="match status" value="1"/>
</dbReference>
<accession>A0ABQ6FQ42</accession>
<name>A0ABQ6FQ42_9CHLR</name>
<dbReference type="Proteomes" id="UP001344906">
    <property type="component" value="Unassembled WGS sequence"/>
</dbReference>
<dbReference type="InterPro" id="IPR002698">
    <property type="entry name" value="FTHF_cligase"/>
</dbReference>
<evidence type="ECO:0000313" key="2">
    <source>
        <dbReference type="Proteomes" id="UP001344906"/>
    </source>
</evidence>
<dbReference type="EMBL" id="BSRI01000001">
    <property type="protein sequence ID" value="GLV55805.1"/>
    <property type="molecule type" value="Genomic_DNA"/>
</dbReference>
<protein>
    <recommendedName>
        <fullName evidence="3">5-formyltetrahydrofolate cyclo-ligase</fullName>
    </recommendedName>
</protein>
<organism evidence="1 2">
    <name type="scientific">Dictyobacter halimunensis</name>
    <dbReference type="NCBI Taxonomy" id="3026934"/>
    <lineage>
        <taxon>Bacteria</taxon>
        <taxon>Bacillati</taxon>
        <taxon>Chloroflexota</taxon>
        <taxon>Ktedonobacteria</taxon>
        <taxon>Ktedonobacterales</taxon>
        <taxon>Dictyobacteraceae</taxon>
        <taxon>Dictyobacter</taxon>
    </lineage>
</organism>
<dbReference type="RefSeq" id="WP_338250491.1">
    <property type="nucleotide sequence ID" value="NZ_BSRI01000001.1"/>
</dbReference>
<dbReference type="Gene3D" id="3.40.50.10420">
    <property type="entry name" value="NagB/RpiA/CoA transferase-like"/>
    <property type="match status" value="1"/>
</dbReference>
<gene>
    <name evidence="1" type="ORF">KDH_26490</name>
</gene>
<proteinExistence type="predicted"/>
<evidence type="ECO:0008006" key="3">
    <source>
        <dbReference type="Google" id="ProtNLM"/>
    </source>
</evidence>
<dbReference type="InterPro" id="IPR024185">
    <property type="entry name" value="FTHF_cligase-like_sf"/>
</dbReference>
<dbReference type="SUPFAM" id="SSF100950">
    <property type="entry name" value="NagB/RpiA/CoA transferase-like"/>
    <property type="match status" value="1"/>
</dbReference>
<reference evidence="1 2" key="1">
    <citation type="submission" date="2023-02" db="EMBL/GenBank/DDBJ databases">
        <title>Dictyobacter halimunensis sp. nov., a new member of the class Ktedonobacteria from forest soil in a geothermal area.</title>
        <authorList>
            <person name="Rachmania M.K."/>
            <person name="Ningsih F."/>
            <person name="Sakai Y."/>
            <person name="Yabe S."/>
            <person name="Yokota A."/>
            <person name="Sjamsuridzal W."/>
        </authorList>
    </citation>
    <scope>NUCLEOTIDE SEQUENCE [LARGE SCALE GENOMIC DNA]</scope>
    <source>
        <strain evidence="1 2">S3.2.2.5</strain>
    </source>
</reference>
<dbReference type="Pfam" id="PF01812">
    <property type="entry name" value="5-FTHF_cyc-lig"/>
    <property type="match status" value="1"/>
</dbReference>
<comment type="caution">
    <text evidence="1">The sequence shown here is derived from an EMBL/GenBank/DDBJ whole genome shotgun (WGS) entry which is preliminary data.</text>
</comment>
<dbReference type="PANTHER" id="PTHR13017:SF0">
    <property type="entry name" value="METHENYLTETRAHYDROFOLATE SYNTHASE DOMAIN-CONTAINING PROTEIN"/>
    <property type="match status" value="1"/>
</dbReference>
<sequence length="264" mass="30118">MTMHGDGEEQAQEQLSGTLTRDEMRQHIWRQLRQVARPDSRFHWDFAEFIADYEGSEEGARRIQELPAWQNSHLMFITPDNNLEVLRRKAIEDGKHFVMSTYGIARGFLYVDPERIPAAHHGWAATLDGMDRFAQPVGLAEVAKLGKFDLLVTGASAISIYGLRFGKGHGYFDLEWAMFSEVQALTENPTVISAGHDCQIIDVELVGSEFDTRSDLIVTPTRTIIVPAFHGHRPGRVFWDRLEPGMLERIPPLQELRQLQEQQH</sequence>
<keyword evidence="2" id="KW-1185">Reference proteome</keyword>
<dbReference type="InterPro" id="IPR037171">
    <property type="entry name" value="NagB/RpiA_transferase-like"/>
</dbReference>
<evidence type="ECO:0000313" key="1">
    <source>
        <dbReference type="EMBL" id="GLV55805.1"/>
    </source>
</evidence>